<dbReference type="Pfam" id="PF00296">
    <property type="entry name" value="Bac_luciferase"/>
    <property type="match status" value="1"/>
</dbReference>
<keyword evidence="2" id="KW-0285">Flavoprotein</keyword>
<evidence type="ECO:0000256" key="3">
    <source>
        <dbReference type="ARBA" id="ARBA00023002"/>
    </source>
</evidence>
<dbReference type="InterPro" id="IPR050766">
    <property type="entry name" value="Bact_Lucif_Oxidored"/>
</dbReference>
<organism evidence="6 7">
    <name type="scientific">Novosphingobium beihaiensis</name>
    <dbReference type="NCBI Taxonomy" id="2930389"/>
    <lineage>
        <taxon>Bacteria</taxon>
        <taxon>Pseudomonadati</taxon>
        <taxon>Pseudomonadota</taxon>
        <taxon>Alphaproteobacteria</taxon>
        <taxon>Sphingomonadales</taxon>
        <taxon>Sphingomonadaceae</taxon>
        <taxon>Novosphingobium</taxon>
    </lineage>
</organism>
<feature type="domain" description="Luciferase-like" evidence="5">
    <location>
        <begin position="8"/>
        <end position="321"/>
    </location>
</feature>
<keyword evidence="3" id="KW-0560">Oxidoreductase</keyword>
<evidence type="ECO:0000313" key="7">
    <source>
        <dbReference type="Proteomes" id="UP001202281"/>
    </source>
</evidence>
<accession>A0ABT0BWA7</accession>
<reference evidence="6 7" key="1">
    <citation type="submission" date="2022-04" db="EMBL/GenBank/DDBJ databases">
        <title>Identification of a novel bacterium isolated from mangrove sediments.</title>
        <authorList>
            <person name="Pan X."/>
        </authorList>
    </citation>
    <scope>NUCLEOTIDE SEQUENCE [LARGE SCALE GENOMIC DNA]</scope>
    <source>
        <strain evidence="6 7">B2638</strain>
    </source>
</reference>
<evidence type="ECO:0000256" key="4">
    <source>
        <dbReference type="ARBA" id="ARBA00023033"/>
    </source>
</evidence>
<dbReference type="Gene3D" id="3.20.20.30">
    <property type="entry name" value="Luciferase-like domain"/>
    <property type="match status" value="1"/>
</dbReference>
<dbReference type="RefSeq" id="WP_243924304.1">
    <property type="nucleotide sequence ID" value="NZ_JALHLG010000064.1"/>
</dbReference>
<dbReference type="EMBL" id="JALHLG010000064">
    <property type="protein sequence ID" value="MCJ2189106.1"/>
    <property type="molecule type" value="Genomic_DNA"/>
</dbReference>
<dbReference type="InterPro" id="IPR011251">
    <property type="entry name" value="Luciferase-like_dom"/>
</dbReference>
<name>A0ABT0BWA7_9SPHN</name>
<evidence type="ECO:0000259" key="5">
    <source>
        <dbReference type="Pfam" id="PF00296"/>
    </source>
</evidence>
<sequence length="397" mass="43874">MTCKPDCMRFGAFIAPYHSLAENPTLILERDMQLVELMDRLGYDEAWIGEHHSAGFESIASPELFIAMAAERTRHIRLGTGVSSLTYHHPLILADRVVQLDHQTRGRIMFGAGPGQLPSDAAMLGIDPAKQRDMMVAALETILDLFDGKVVNRDEGWFRVIDGRLQVLPYQRPRMEVAVACAVTPNGPMTAGRLGASMLSVAASSGAGFAALPDHWRICEEAAREAGRTVHRDSWRIVAPVHVAETREQALKDVSHGIMDSVVDYLRKLGMEKALPSIAGLETGEQAAKAWADNTWATFGTLTYGTPDDVAERIEQMLDQSGGFGTFLFLAHNAADWEATRKSYDLFAQYVMPRFQDRDRRTQSVDWAAARAGELIGAMGKATEQAIEKHKDRLHQS</sequence>
<proteinExistence type="inferred from homology"/>
<dbReference type="PANTHER" id="PTHR30137:SF16">
    <property type="entry name" value="BLL0895 PROTEIN"/>
    <property type="match status" value="1"/>
</dbReference>
<protein>
    <submittedName>
        <fullName evidence="6">LLM class flavin-dependent oxidoreductase</fullName>
    </submittedName>
</protein>
<comment type="caution">
    <text evidence="6">The sequence shown here is derived from an EMBL/GenBank/DDBJ whole genome shotgun (WGS) entry which is preliminary data.</text>
</comment>
<dbReference type="SUPFAM" id="SSF51679">
    <property type="entry name" value="Bacterial luciferase-like"/>
    <property type="match status" value="1"/>
</dbReference>
<dbReference type="Proteomes" id="UP001202281">
    <property type="component" value="Unassembled WGS sequence"/>
</dbReference>
<comment type="similarity">
    <text evidence="1">Belongs to the bacterial luciferase oxidoreductase family.</text>
</comment>
<gene>
    <name evidence="6" type="ORF">MTR66_20130</name>
</gene>
<evidence type="ECO:0000256" key="1">
    <source>
        <dbReference type="ARBA" id="ARBA00010426"/>
    </source>
</evidence>
<evidence type="ECO:0000313" key="6">
    <source>
        <dbReference type="EMBL" id="MCJ2189106.1"/>
    </source>
</evidence>
<dbReference type="PANTHER" id="PTHR30137">
    <property type="entry name" value="LUCIFERASE-LIKE MONOOXYGENASE"/>
    <property type="match status" value="1"/>
</dbReference>
<dbReference type="InterPro" id="IPR036661">
    <property type="entry name" value="Luciferase-like_sf"/>
</dbReference>
<keyword evidence="7" id="KW-1185">Reference proteome</keyword>
<keyword evidence="4" id="KW-0503">Monooxygenase</keyword>
<evidence type="ECO:0000256" key="2">
    <source>
        <dbReference type="ARBA" id="ARBA00022630"/>
    </source>
</evidence>